<dbReference type="Proteomes" id="UP000254260">
    <property type="component" value="Unassembled WGS sequence"/>
</dbReference>
<evidence type="ECO:0000256" key="7">
    <source>
        <dbReference type="SAM" id="Phobius"/>
    </source>
</evidence>
<dbReference type="SUPFAM" id="SSF52540">
    <property type="entry name" value="P-loop containing nucleoside triphosphate hydrolases"/>
    <property type="match status" value="1"/>
</dbReference>
<keyword evidence="5 7" id="KW-1133">Transmembrane helix</keyword>
<dbReference type="Gene3D" id="3.40.50.300">
    <property type="entry name" value="P-loop containing nucleotide triphosphate hydrolases"/>
    <property type="match status" value="1"/>
</dbReference>
<dbReference type="GO" id="GO:0034040">
    <property type="term" value="F:ATPase-coupled lipid transmembrane transporter activity"/>
    <property type="evidence" value="ECO:0007669"/>
    <property type="project" value="TreeGrafter"/>
</dbReference>
<feature type="domain" description="ABC transporter" evidence="8">
    <location>
        <begin position="356"/>
        <end position="587"/>
    </location>
</feature>
<keyword evidence="6 7" id="KW-0472">Membrane</keyword>
<feature type="transmembrane region" description="Helical" evidence="7">
    <location>
        <begin position="151"/>
        <end position="171"/>
    </location>
</feature>
<feature type="transmembrane region" description="Helical" evidence="7">
    <location>
        <begin position="22"/>
        <end position="47"/>
    </location>
</feature>
<dbReference type="PROSITE" id="PS50929">
    <property type="entry name" value="ABC_TM1F"/>
    <property type="match status" value="1"/>
</dbReference>
<evidence type="ECO:0000256" key="2">
    <source>
        <dbReference type="ARBA" id="ARBA00022692"/>
    </source>
</evidence>
<dbReference type="PROSITE" id="PS00211">
    <property type="entry name" value="ABC_TRANSPORTER_1"/>
    <property type="match status" value="1"/>
</dbReference>
<keyword evidence="10" id="KW-0378">Hydrolase</keyword>
<protein>
    <submittedName>
        <fullName evidence="10">Transporter</fullName>
        <ecNumber evidence="10">3.6.3.-</ecNumber>
    </submittedName>
</protein>
<dbReference type="InterPro" id="IPR003593">
    <property type="entry name" value="AAA+_ATPase"/>
</dbReference>
<dbReference type="AlphaFoldDB" id="A0A379IYC7"/>
<feature type="transmembrane region" description="Helical" evidence="7">
    <location>
        <begin position="265"/>
        <end position="283"/>
    </location>
</feature>
<keyword evidence="3" id="KW-0547">Nucleotide-binding</keyword>
<feature type="domain" description="ABC transmembrane type-1" evidence="9">
    <location>
        <begin position="25"/>
        <end position="319"/>
    </location>
</feature>
<reference evidence="10 11" key="1">
    <citation type="submission" date="2018-06" db="EMBL/GenBank/DDBJ databases">
        <authorList>
            <consortium name="Pathogen Informatics"/>
            <person name="Doyle S."/>
        </authorList>
    </citation>
    <scope>NUCLEOTIDE SEQUENCE [LARGE SCALE GENOMIC DNA]</scope>
    <source>
        <strain evidence="10 11">NCTC10899</strain>
    </source>
</reference>
<dbReference type="GO" id="GO:0016887">
    <property type="term" value="F:ATP hydrolysis activity"/>
    <property type="evidence" value="ECO:0007669"/>
    <property type="project" value="InterPro"/>
</dbReference>
<evidence type="ECO:0000259" key="8">
    <source>
        <dbReference type="PROSITE" id="PS50893"/>
    </source>
</evidence>
<dbReference type="EMBL" id="UGUU01000001">
    <property type="protein sequence ID" value="SUD41136.1"/>
    <property type="molecule type" value="Genomic_DNA"/>
</dbReference>
<organism evidence="10 11">
    <name type="scientific">Ectopseudomonas mendocina</name>
    <name type="common">Pseudomonas mendocina</name>
    <dbReference type="NCBI Taxonomy" id="300"/>
    <lineage>
        <taxon>Bacteria</taxon>
        <taxon>Pseudomonadati</taxon>
        <taxon>Pseudomonadota</taxon>
        <taxon>Gammaproteobacteria</taxon>
        <taxon>Pseudomonadales</taxon>
        <taxon>Pseudomonadaceae</taxon>
        <taxon>Ectopseudomonas</taxon>
    </lineage>
</organism>
<dbReference type="GO" id="GO:0005886">
    <property type="term" value="C:plasma membrane"/>
    <property type="evidence" value="ECO:0007669"/>
    <property type="project" value="UniProtKB-SubCell"/>
</dbReference>
<evidence type="ECO:0000256" key="5">
    <source>
        <dbReference type="ARBA" id="ARBA00022989"/>
    </source>
</evidence>
<evidence type="ECO:0000256" key="6">
    <source>
        <dbReference type="ARBA" id="ARBA00023136"/>
    </source>
</evidence>
<dbReference type="RefSeq" id="WP_220272429.1">
    <property type="nucleotide sequence ID" value="NZ_UGUU01000001.1"/>
</dbReference>
<dbReference type="InterPro" id="IPR027417">
    <property type="entry name" value="P-loop_NTPase"/>
</dbReference>
<evidence type="ECO:0000259" key="9">
    <source>
        <dbReference type="PROSITE" id="PS50929"/>
    </source>
</evidence>
<comment type="subcellular location">
    <subcellularLocation>
        <location evidence="1">Cell membrane</location>
        <topology evidence="1">Multi-pass membrane protein</topology>
    </subcellularLocation>
</comment>
<evidence type="ECO:0000256" key="1">
    <source>
        <dbReference type="ARBA" id="ARBA00004651"/>
    </source>
</evidence>
<evidence type="ECO:0000256" key="4">
    <source>
        <dbReference type="ARBA" id="ARBA00022840"/>
    </source>
</evidence>
<dbReference type="SUPFAM" id="SSF90123">
    <property type="entry name" value="ABC transporter transmembrane region"/>
    <property type="match status" value="1"/>
</dbReference>
<proteinExistence type="predicted"/>
<evidence type="ECO:0000256" key="3">
    <source>
        <dbReference type="ARBA" id="ARBA00022741"/>
    </source>
</evidence>
<dbReference type="Pfam" id="PF00005">
    <property type="entry name" value="ABC_tran"/>
    <property type="match status" value="1"/>
</dbReference>
<evidence type="ECO:0000313" key="10">
    <source>
        <dbReference type="EMBL" id="SUD41136.1"/>
    </source>
</evidence>
<evidence type="ECO:0000313" key="11">
    <source>
        <dbReference type="Proteomes" id="UP000254260"/>
    </source>
</evidence>
<accession>A0A379IYC7</accession>
<dbReference type="PROSITE" id="PS50893">
    <property type="entry name" value="ABC_TRANSPORTER_2"/>
    <property type="match status" value="1"/>
</dbReference>
<feature type="transmembrane region" description="Helical" evidence="7">
    <location>
        <begin position="177"/>
        <end position="194"/>
    </location>
</feature>
<dbReference type="InterPro" id="IPR011527">
    <property type="entry name" value="ABC1_TM_dom"/>
</dbReference>
<dbReference type="PANTHER" id="PTHR24221">
    <property type="entry name" value="ATP-BINDING CASSETTE SUB-FAMILY B"/>
    <property type="match status" value="1"/>
</dbReference>
<dbReference type="GO" id="GO:0005524">
    <property type="term" value="F:ATP binding"/>
    <property type="evidence" value="ECO:0007669"/>
    <property type="project" value="UniProtKB-KW"/>
</dbReference>
<dbReference type="GO" id="GO:0140359">
    <property type="term" value="F:ABC-type transporter activity"/>
    <property type="evidence" value="ECO:0007669"/>
    <property type="project" value="InterPro"/>
</dbReference>
<keyword evidence="2 7" id="KW-0812">Transmembrane</keyword>
<dbReference type="PANTHER" id="PTHR24221:SF654">
    <property type="entry name" value="ATP-BINDING CASSETTE SUB-FAMILY B MEMBER 6"/>
    <property type="match status" value="1"/>
</dbReference>
<dbReference type="Pfam" id="PF00664">
    <property type="entry name" value="ABC_membrane"/>
    <property type="match status" value="1"/>
</dbReference>
<dbReference type="SMART" id="SM00382">
    <property type="entry name" value="AAA"/>
    <property type="match status" value="1"/>
</dbReference>
<dbReference type="InterPro" id="IPR036640">
    <property type="entry name" value="ABC1_TM_sf"/>
</dbReference>
<sequence>MILAVAANAFMRLLRRAPAKKVASLFVLMVLCGLTEGLGIAIVIPLLHVLQPSPDTPANLTSTLLSVTGRFGDWLTPGPLLTLFVLLVGLRSLIQYGREQQAAHLQHLLVDDLRRECFSALLHAEWRWLIKRRRSDLASLLLNDINRIGNGLNFGLATLATLMTMAVYLIAALLLSWQMTLLVLLSAALLLIALNGQRHNALALGQGLSAAFKTMHANVQDSLTGIRLSKTLGREEIHLEQFELAMHDMRVQQERFSATSGKTKALFQCSGVALLAFYLYTGLEFWSVATAQLLTLVLIFARLIPLFATLQQQVHQWLHALPALLAGEALLQQSLAASEQVTQDNSTWHLRHAISLSGIGVSYAEREQVALDSVTLELPYLSTTAVVGPSGSGKSTLADVIAGLLAPDVGTITVDGVPIDANNRISWRHSVAYMTQDVFLFNDSIRNNLLCGHEEASEDALREALHQAAADFVFDLPQGLDTQIGDAGVSLSGGERQRLALARALLRKPLLLILDEATSALDQDNELRIRDAIGKLQGTVTILIISHKPTTLEHATQVIELDRGRLVRCNGNPPLDVIQECTACPSS</sequence>
<gene>
    <name evidence="10" type="primary">msbA_2</name>
    <name evidence="10" type="ORF">NCTC10899_03997</name>
</gene>
<dbReference type="Gene3D" id="1.20.1560.10">
    <property type="entry name" value="ABC transporter type 1, transmembrane domain"/>
    <property type="match status" value="1"/>
</dbReference>
<dbReference type="EC" id="3.6.3.-" evidence="10"/>
<dbReference type="InterPro" id="IPR003439">
    <property type="entry name" value="ABC_transporter-like_ATP-bd"/>
</dbReference>
<dbReference type="InterPro" id="IPR039421">
    <property type="entry name" value="Type_1_exporter"/>
</dbReference>
<name>A0A379IYC7_ECTME</name>
<dbReference type="InterPro" id="IPR017871">
    <property type="entry name" value="ABC_transporter-like_CS"/>
</dbReference>
<keyword evidence="4" id="KW-0067">ATP-binding</keyword>
<feature type="transmembrane region" description="Helical" evidence="7">
    <location>
        <begin position="74"/>
        <end position="94"/>
    </location>
</feature>